<reference evidence="11" key="1">
    <citation type="journal article" date="2015" name="Insect Biochem. Mol. Biol.">
        <title>A reference gene set for chemosensory receptor genes of Manduca sexta.</title>
        <authorList>
            <person name="Koenig C."/>
            <person name="Hirsh A."/>
            <person name="Bucks S."/>
            <person name="Klinner C."/>
            <person name="Vogel H."/>
            <person name="Shukla A."/>
            <person name="Mansfield J.H."/>
            <person name="Morton B."/>
            <person name="Hansson B.S."/>
            <person name="Grosse-Wilde E."/>
        </authorList>
    </citation>
    <scope>NUCLEOTIDE SEQUENCE</scope>
</reference>
<keyword evidence="8 10" id="KW-0675">Receptor</keyword>
<dbReference type="PANTHER" id="PTHR21137:SF35">
    <property type="entry name" value="ODORANT RECEPTOR 19A-RELATED"/>
    <property type="match status" value="1"/>
</dbReference>
<comment type="similarity">
    <text evidence="10">Belongs to the insect chemoreceptor superfamily. Heteromeric odorant receptor channel (TC 1.A.69) family.</text>
</comment>
<dbReference type="GO" id="GO:0005549">
    <property type="term" value="F:odorant binding"/>
    <property type="evidence" value="ECO:0007669"/>
    <property type="project" value="InterPro"/>
</dbReference>
<gene>
    <name evidence="11" type="primary">OR-47</name>
</gene>
<evidence type="ECO:0000256" key="6">
    <source>
        <dbReference type="ARBA" id="ARBA00022989"/>
    </source>
</evidence>
<keyword evidence="3 10" id="KW-0716">Sensory transduction</keyword>
<comment type="caution">
    <text evidence="10">Lacks conserved residue(s) required for the propagation of feature annotation.</text>
</comment>
<dbReference type="EMBL" id="LN885143">
    <property type="protein sequence ID" value="CUQ99292.1"/>
    <property type="molecule type" value="mRNA"/>
</dbReference>
<keyword evidence="5 10" id="KW-0552">Olfaction</keyword>
<dbReference type="GO" id="GO:0005886">
    <property type="term" value="C:plasma membrane"/>
    <property type="evidence" value="ECO:0007669"/>
    <property type="project" value="UniProtKB-SubCell"/>
</dbReference>
<keyword evidence="2" id="KW-1003">Cell membrane</keyword>
<feature type="transmembrane region" description="Helical" evidence="10">
    <location>
        <begin position="44"/>
        <end position="65"/>
    </location>
</feature>
<sequence>MQIIKIIKMCRDRLFENSCVNLLRIIDFLPSLAGFSLRRSKFSVTFWIIHTVLLFYVYVSGTIIYQKYYAKEFVDLINSFFNISIFILIFVNSWWLLSRRSTLKELLDLVIINDDHITESGRLSSQHLQLLNKIKKILFACYVFHFVNDVCIFIPSRTVIIDDFVMASCVGLKPQDSSLDRIICMGILTVQEITSIMVVASYDMTLLFLFSHTTAMFQILYEDVTNFRELAENYYDSSEMKSAVFERLKNLLIRHSSILRTVQKMQDVYSVVVGIGFGLNAISMCLFFVLPIDVCLNFAPLIFHSLFVFFLYCYQGQRLTTASEKFEIAVYSCGWEHLGVRDQKTILLMLIQAQKPVIMMAAGVIPIRIRTFAYTLQNIYKFVTLFKI</sequence>
<dbReference type="GO" id="GO:0007165">
    <property type="term" value="P:signal transduction"/>
    <property type="evidence" value="ECO:0007669"/>
    <property type="project" value="UniProtKB-KW"/>
</dbReference>
<evidence type="ECO:0000313" key="11">
    <source>
        <dbReference type="EMBL" id="CUQ99292.1"/>
    </source>
</evidence>
<dbReference type="PANTHER" id="PTHR21137">
    <property type="entry name" value="ODORANT RECEPTOR"/>
    <property type="match status" value="1"/>
</dbReference>
<evidence type="ECO:0000256" key="7">
    <source>
        <dbReference type="ARBA" id="ARBA00023136"/>
    </source>
</evidence>
<evidence type="ECO:0000256" key="10">
    <source>
        <dbReference type="RuleBase" id="RU351113"/>
    </source>
</evidence>
<evidence type="ECO:0000256" key="3">
    <source>
        <dbReference type="ARBA" id="ARBA00022606"/>
    </source>
</evidence>
<evidence type="ECO:0000256" key="4">
    <source>
        <dbReference type="ARBA" id="ARBA00022692"/>
    </source>
</evidence>
<proteinExistence type="evidence at transcript level"/>
<evidence type="ECO:0000256" key="2">
    <source>
        <dbReference type="ARBA" id="ARBA00022475"/>
    </source>
</evidence>
<feature type="transmembrane region" description="Helical" evidence="10">
    <location>
        <begin position="296"/>
        <end position="314"/>
    </location>
</feature>
<comment type="subcellular location">
    <subcellularLocation>
        <location evidence="1 10">Cell membrane</location>
        <topology evidence="1 10">Multi-pass membrane protein</topology>
    </subcellularLocation>
</comment>
<dbReference type="InterPro" id="IPR004117">
    <property type="entry name" value="7tm6_olfct_rcpt"/>
</dbReference>
<organism evidence="11">
    <name type="scientific">Manduca sexta</name>
    <name type="common">Tobacco hawkmoth</name>
    <name type="synonym">Tobacco hornworm</name>
    <dbReference type="NCBI Taxonomy" id="7130"/>
    <lineage>
        <taxon>Eukaryota</taxon>
        <taxon>Metazoa</taxon>
        <taxon>Ecdysozoa</taxon>
        <taxon>Arthropoda</taxon>
        <taxon>Hexapoda</taxon>
        <taxon>Insecta</taxon>
        <taxon>Pterygota</taxon>
        <taxon>Neoptera</taxon>
        <taxon>Endopterygota</taxon>
        <taxon>Lepidoptera</taxon>
        <taxon>Glossata</taxon>
        <taxon>Ditrysia</taxon>
        <taxon>Bombycoidea</taxon>
        <taxon>Sphingidae</taxon>
        <taxon>Sphinginae</taxon>
        <taxon>Sphingini</taxon>
        <taxon>Manduca</taxon>
    </lineage>
</organism>
<feature type="transmembrane region" description="Helical" evidence="10">
    <location>
        <begin position="77"/>
        <end position="97"/>
    </location>
</feature>
<keyword evidence="7 10" id="KW-0472">Membrane</keyword>
<dbReference type="OrthoDB" id="7408385at2759"/>
<evidence type="ECO:0000256" key="9">
    <source>
        <dbReference type="ARBA" id="ARBA00023224"/>
    </source>
</evidence>
<dbReference type="Pfam" id="PF02949">
    <property type="entry name" value="7tm_6"/>
    <property type="match status" value="1"/>
</dbReference>
<accession>A0A5K8B0W6</accession>
<protein>
    <recommendedName>
        <fullName evidence="10">Odorant receptor</fullName>
    </recommendedName>
</protein>
<dbReference type="GO" id="GO:0004984">
    <property type="term" value="F:olfactory receptor activity"/>
    <property type="evidence" value="ECO:0007669"/>
    <property type="project" value="InterPro"/>
</dbReference>
<keyword evidence="6 10" id="KW-1133">Transmembrane helix</keyword>
<name>A0A5K8B0W6_MANSE</name>
<feature type="transmembrane region" description="Helical" evidence="10">
    <location>
        <begin position="268"/>
        <end position="290"/>
    </location>
</feature>
<keyword evidence="4 10" id="KW-0812">Transmembrane</keyword>
<evidence type="ECO:0000256" key="8">
    <source>
        <dbReference type="ARBA" id="ARBA00023170"/>
    </source>
</evidence>
<evidence type="ECO:0000256" key="5">
    <source>
        <dbReference type="ARBA" id="ARBA00022725"/>
    </source>
</evidence>
<evidence type="ECO:0000256" key="1">
    <source>
        <dbReference type="ARBA" id="ARBA00004651"/>
    </source>
</evidence>
<keyword evidence="9 10" id="KW-0807">Transducer</keyword>
<dbReference type="AlphaFoldDB" id="A0A5K8B0W6"/>